<name>A0A816YZT9_9BILA</name>
<protein>
    <submittedName>
        <fullName evidence="2">Uncharacterized protein</fullName>
    </submittedName>
</protein>
<feature type="region of interest" description="Disordered" evidence="1">
    <location>
        <begin position="22"/>
        <end position="176"/>
    </location>
</feature>
<feature type="compositionally biased region" description="Basic and acidic residues" evidence="1">
    <location>
        <begin position="54"/>
        <end position="78"/>
    </location>
</feature>
<feature type="compositionally biased region" description="Low complexity" evidence="1">
    <location>
        <begin position="79"/>
        <end position="90"/>
    </location>
</feature>
<proteinExistence type="predicted"/>
<feature type="compositionally biased region" description="Polar residues" evidence="1">
    <location>
        <begin position="22"/>
        <end position="33"/>
    </location>
</feature>
<evidence type="ECO:0000313" key="3">
    <source>
        <dbReference type="Proteomes" id="UP000663824"/>
    </source>
</evidence>
<gene>
    <name evidence="2" type="ORF">MBJ925_LOCUS34453</name>
</gene>
<comment type="caution">
    <text evidence="2">The sequence shown here is derived from an EMBL/GenBank/DDBJ whole genome shotgun (WGS) entry which is preliminary data.</text>
</comment>
<feature type="compositionally biased region" description="Basic and acidic residues" evidence="1">
    <location>
        <begin position="132"/>
        <end position="163"/>
    </location>
</feature>
<feature type="compositionally biased region" description="Polar residues" evidence="1">
    <location>
        <begin position="164"/>
        <end position="173"/>
    </location>
</feature>
<reference evidence="2" key="1">
    <citation type="submission" date="2021-02" db="EMBL/GenBank/DDBJ databases">
        <authorList>
            <person name="Nowell W R."/>
        </authorList>
    </citation>
    <scope>NUCLEOTIDE SEQUENCE</scope>
</reference>
<dbReference type="Proteomes" id="UP000663824">
    <property type="component" value="Unassembled WGS sequence"/>
</dbReference>
<organism evidence="2 3">
    <name type="scientific">Rotaria magnacalcarata</name>
    <dbReference type="NCBI Taxonomy" id="392030"/>
    <lineage>
        <taxon>Eukaryota</taxon>
        <taxon>Metazoa</taxon>
        <taxon>Spiralia</taxon>
        <taxon>Gnathifera</taxon>
        <taxon>Rotifera</taxon>
        <taxon>Eurotatoria</taxon>
        <taxon>Bdelloidea</taxon>
        <taxon>Philodinida</taxon>
        <taxon>Philodinidae</taxon>
        <taxon>Rotaria</taxon>
    </lineage>
</organism>
<accession>A0A816YZT9</accession>
<feature type="non-terminal residue" evidence="2">
    <location>
        <position position="1"/>
    </location>
</feature>
<sequence length="1583" mass="183663">MASSSNWVDAISNDSDKIQSNAIDAAVNQTSDSSNEHDQRNIVNDAVNQTPDSSNEHDQRNIVEEAAKQTPDPSKETDQINAADAAANQTPDSSKKNDQSNAVKEAANKATDSSKKHDHSNTTKKAANKTTDLSKKTNGDKIYHDPKVPMQDKDTNKNEKENISKTNSPNEVISNMDRVNPQLGSAMGTNFKMHLFMLRYAKSGETLKVEGYFGDRKCLFAQTMLLTSIDNNKLHMFSLELDLTRNHSGELFVLHKNQLHHITNYQLKLSGFDEKDDKRVLRDPLHYSHEFLFDVHFNKGYIQHPPGSDVPLWNELCLFTCFFLQQSTYDRFNEFIIQFKKATCDRTCSINCWKDFFNECNKYVADSLKISTNKPNGIKQIIRMIGLVPINKQYFGLPDTSTENFTNVIMNELTKHLKDVISSLAEDEQNSFRDGMATLICIQLLSQTFKKSNPNPLELFLNASIQAERLEIVKRVLNFIKNIKGDKNIPESIWFELLVLDSSDNLIQTIPMEIISFEVYLRCATKVVPALAQFDNFINRLSSHFDDAVIQSQFSIDLKNITFLLNFLQNKSSDDANPDLKMIRSIIDSSIPLRNNIKEYMWKLSVTVGDFSSIREIFILSIESSILFHVKRKEFLLKLLTNGNNLRSVDFYKQWFLAFMAPDKNKRSMFDDDEFKELLKIWTTCFAQRPDSIVTIIKGINVLISAISDHSCSQHFIEHMVDLCFQQKSIIEKIEQSVLLVQSPKFLNEFKLKYKTNVLNAYQNSLKELTNQINPLRILIRIDVETKYQNAFLHELIEMTCEDIKIDDEEILQDLFYKPDNQSFTYNVLFHSSFKTIHIRQYIVDRLLTQSISWEDIGMRWDELLAWKNYTNQQRGVADKVWALIREVSSKQFEIDKLINTENDKMQKTLKIIEIIPSCLDIYCSNATDKQHYKDLLQNIANSFTDKIVRTVVIPNEIEQFVPIAKRLHPYSKSTVWHLFRQQPLTLLPPATDTNVDETPNLTTCYWFLTQADKTFDLFTARLNDICTNWKTLSVSSWIHLFPDERYIDYDLRILEPLLDAVVTPILKQILDFWTGRENLICICQGIVSLLTYLKVPIDDETHLLFDSIEQLDKTKTGDDFYNVCENFSKNYSNKYLPQVLNIIGQYKTSDELITFLHNLAATDADNLLEAVNDWDETLISTKTVLDLVLIKTFLDRVYTKINLLRKQQPIQDEIHRIILCFEEVQKDDEFKSIIQCFESCSKLLSSIKRVYMDLTNKEQSKRRRIFDIVQKVCFGFVRLPVNTHGRIEHRFDVFIKEQAMYYADLNELCDRARLIEYSSNSTSKMKKDSEHEIRELRLFVGMVAVIEAILTNLTSLNMTGHPFVLDFLLPKTEFTCIAGNYQKLSEFSSSLEELLTDWEKNLRSMYQQNIDLTYFSNQQIWTVEDYLYNQASASDDNPGYHLLNFIDIEPRQIETKFLTKRSEQPNERLKNIARILAVQRAKQTKPIEVNNLPLNKILVVETSYEGILRGILSLFQFTKDQPQVHHIFYCSDTTSWTEMRAFAYRCFYSQGVLHQLIRPELLSALVQDQFTRCLHKLVKEQP</sequence>
<evidence type="ECO:0000256" key="1">
    <source>
        <dbReference type="SAM" id="MobiDB-lite"/>
    </source>
</evidence>
<evidence type="ECO:0000313" key="2">
    <source>
        <dbReference type="EMBL" id="CAF2182859.1"/>
    </source>
</evidence>
<dbReference type="EMBL" id="CAJNRE010018871">
    <property type="protein sequence ID" value="CAF2182859.1"/>
    <property type="molecule type" value="Genomic_DNA"/>
</dbReference>
<feature type="compositionally biased region" description="Basic and acidic residues" evidence="1">
    <location>
        <begin position="112"/>
        <end position="121"/>
    </location>
</feature>